<name>A0A811KQP8_9BILA</name>
<gene>
    <name evidence="3" type="ORF">BOKJ2_LOCUS7184</name>
</gene>
<dbReference type="InterPro" id="IPR000904">
    <property type="entry name" value="Sec7_dom"/>
</dbReference>
<dbReference type="SUPFAM" id="SSF50729">
    <property type="entry name" value="PH domain-like"/>
    <property type="match status" value="1"/>
</dbReference>
<comment type="caution">
    <text evidence="3">The sequence shown here is derived from an EMBL/GenBank/DDBJ whole genome shotgun (WGS) entry which is preliminary data.</text>
</comment>
<protein>
    <submittedName>
        <fullName evidence="3">Uncharacterized protein</fullName>
    </submittedName>
</protein>
<dbReference type="GO" id="GO:0032012">
    <property type="term" value="P:regulation of ARF protein signal transduction"/>
    <property type="evidence" value="ECO:0007669"/>
    <property type="project" value="InterPro"/>
</dbReference>
<sequence>MESGTVDFDDLTASEQARLVEIHGKKEVVVNRIHELEALLIKKQGDIDNLHLEGIDYHLALQDTKIQIRNFNQKPKFTIDKLIECSILQNNPMSVAKYLYETKGLSKKSLGEYLGSDGDFVKLVLLEFIKLQRLEDLEIVGALRTFLNSFQLGGESQVIDRVLDTFSAWFCEHSTKKEAFVNAATCHTFLYALLMLNTSLHNPKVVHSIDFIKPVDFLKICDGTSLSKEFLLNIYNEVKARPFVYDKFSEITKNMMTNASKTGYLEKQGSKGWKWNKRWFALMENCLYYFEDQQMGNPRGIISLESIRFRMVEDRTRPFCLELFSISADAVTVCKMESVGTVPKTSHGTIKLAAETEKELKEWMSAIEQHLWLHEYQDLIQLKKSRANK</sequence>
<dbReference type="EMBL" id="CAJFCW020000003">
    <property type="protein sequence ID" value="CAG9108167.1"/>
    <property type="molecule type" value="Genomic_DNA"/>
</dbReference>
<dbReference type="SMART" id="SM00222">
    <property type="entry name" value="Sec7"/>
    <property type="match status" value="1"/>
</dbReference>
<dbReference type="AlphaFoldDB" id="A0A811KQP8"/>
<feature type="domain" description="PH" evidence="1">
    <location>
        <begin position="258"/>
        <end position="372"/>
    </location>
</feature>
<dbReference type="OrthoDB" id="430364at2759"/>
<dbReference type="PANTHER" id="PTHR10663:SF402">
    <property type="entry name" value="MIP16918P"/>
    <property type="match status" value="1"/>
</dbReference>
<dbReference type="Gene3D" id="1.10.220.20">
    <property type="match status" value="1"/>
</dbReference>
<evidence type="ECO:0000259" key="1">
    <source>
        <dbReference type="PROSITE" id="PS50003"/>
    </source>
</evidence>
<dbReference type="Pfam" id="PF00169">
    <property type="entry name" value="PH"/>
    <property type="match status" value="1"/>
</dbReference>
<dbReference type="GO" id="GO:0005085">
    <property type="term" value="F:guanyl-nucleotide exchange factor activity"/>
    <property type="evidence" value="ECO:0007669"/>
    <property type="project" value="InterPro"/>
</dbReference>
<evidence type="ECO:0000259" key="2">
    <source>
        <dbReference type="PROSITE" id="PS50190"/>
    </source>
</evidence>
<dbReference type="CDD" id="cd00171">
    <property type="entry name" value="Sec7"/>
    <property type="match status" value="1"/>
</dbReference>
<dbReference type="SMART" id="SM00233">
    <property type="entry name" value="PH"/>
    <property type="match status" value="1"/>
</dbReference>
<dbReference type="InterPro" id="IPR001849">
    <property type="entry name" value="PH_domain"/>
</dbReference>
<proteinExistence type="predicted"/>
<dbReference type="PANTHER" id="PTHR10663">
    <property type="entry name" value="GUANYL-NUCLEOTIDE EXCHANGE FACTOR"/>
    <property type="match status" value="1"/>
</dbReference>
<keyword evidence="4" id="KW-1185">Reference proteome</keyword>
<dbReference type="InterPro" id="IPR035999">
    <property type="entry name" value="Sec7_dom_sf"/>
</dbReference>
<organism evidence="3 4">
    <name type="scientific">Bursaphelenchus okinawaensis</name>
    <dbReference type="NCBI Taxonomy" id="465554"/>
    <lineage>
        <taxon>Eukaryota</taxon>
        <taxon>Metazoa</taxon>
        <taxon>Ecdysozoa</taxon>
        <taxon>Nematoda</taxon>
        <taxon>Chromadorea</taxon>
        <taxon>Rhabditida</taxon>
        <taxon>Tylenchina</taxon>
        <taxon>Tylenchomorpha</taxon>
        <taxon>Aphelenchoidea</taxon>
        <taxon>Aphelenchoididae</taxon>
        <taxon>Bursaphelenchus</taxon>
    </lineage>
</organism>
<reference evidence="3" key="1">
    <citation type="submission" date="2020-09" db="EMBL/GenBank/DDBJ databases">
        <authorList>
            <person name="Kikuchi T."/>
        </authorList>
    </citation>
    <scope>NUCLEOTIDE SEQUENCE</scope>
    <source>
        <strain evidence="3">SH1</strain>
    </source>
</reference>
<dbReference type="Pfam" id="PF01369">
    <property type="entry name" value="Sec7"/>
    <property type="match status" value="1"/>
</dbReference>
<dbReference type="Gene3D" id="1.10.1000.11">
    <property type="entry name" value="Arf Nucleotide-binding Site Opener,domain 2"/>
    <property type="match status" value="1"/>
</dbReference>
<dbReference type="Gene3D" id="2.30.29.30">
    <property type="entry name" value="Pleckstrin-homology domain (PH domain)/Phosphotyrosine-binding domain (PTB)"/>
    <property type="match status" value="1"/>
</dbReference>
<dbReference type="PROSITE" id="PS50003">
    <property type="entry name" value="PH_DOMAIN"/>
    <property type="match status" value="1"/>
</dbReference>
<evidence type="ECO:0000313" key="3">
    <source>
        <dbReference type="EMBL" id="CAD5217631.1"/>
    </source>
</evidence>
<dbReference type="InterPro" id="IPR023394">
    <property type="entry name" value="Sec7_C_sf"/>
</dbReference>
<dbReference type="SUPFAM" id="SSF48425">
    <property type="entry name" value="Sec7 domain"/>
    <property type="match status" value="1"/>
</dbReference>
<dbReference type="InterPro" id="IPR011993">
    <property type="entry name" value="PH-like_dom_sf"/>
</dbReference>
<dbReference type="Proteomes" id="UP000783686">
    <property type="component" value="Unassembled WGS sequence"/>
</dbReference>
<dbReference type="EMBL" id="CAJFDH010000003">
    <property type="protein sequence ID" value="CAD5217631.1"/>
    <property type="molecule type" value="Genomic_DNA"/>
</dbReference>
<evidence type="ECO:0000313" key="4">
    <source>
        <dbReference type="Proteomes" id="UP000614601"/>
    </source>
</evidence>
<accession>A0A811KQP8</accession>
<dbReference type="Proteomes" id="UP000614601">
    <property type="component" value="Unassembled WGS sequence"/>
</dbReference>
<feature type="domain" description="SEC7" evidence="2">
    <location>
        <begin position="40"/>
        <end position="241"/>
    </location>
</feature>
<dbReference type="PROSITE" id="PS50190">
    <property type="entry name" value="SEC7"/>
    <property type="match status" value="1"/>
</dbReference>